<dbReference type="InterPro" id="IPR046469">
    <property type="entry name" value="SAM_HAT_N"/>
</dbReference>
<dbReference type="EMBL" id="CP001941">
    <property type="protein sequence ID" value="ADD08977.1"/>
    <property type="molecule type" value="Genomic_DNA"/>
</dbReference>
<evidence type="ECO:0000259" key="3">
    <source>
        <dbReference type="Pfam" id="PF01887"/>
    </source>
</evidence>
<reference evidence="5" key="1">
    <citation type="submission" date="2010-02" db="EMBL/GenBank/DDBJ databases">
        <title>Complete sequence of Aciduliprofundum boonei T469.</title>
        <authorList>
            <consortium name="US DOE Joint Genome Institute"/>
            <person name="Lucas S."/>
            <person name="Copeland A."/>
            <person name="Lapidus A."/>
            <person name="Cheng J.-F."/>
            <person name="Bruce D."/>
            <person name="Goodwin L."/>
            <person name="Pitluck S."/>
            <person name="Saunders E."/>
            <person name="Detter J.C."/>
            <person name="Han C."/>
            <person name="Tapia R."/>
            <person name="Land M."/>
            <person name="Hauser L."/>
            <person name="Kyrpides N."/>
            <person name="Mikhailova N."/>
            <person name="Flores G."/>
            <person name="Reysenbach A.-L."/>
            <person name="Woyke T."/>
        </authorList>
    </citation>
    <scope>NUCLEOTIDE SEQUENCE</scope>
    <source>
        <strain evidence="5">T469</strain>
    </source>
</reference>
<dbReference type="Gene3D" id="2.40.30.90">
    <property type="entry name" value="Bacterial fluorinating enzyme like"/>
    <property type="match status" value="1"/>
</dbReference>
<dbReference type="eggNOG" id="arCOG04309">
    <property type="taxonomic scope" value="Archaea"/>
</dbReference>
<dbReference type="InterPro" id="IPR046470">
    <property type="entry name" value="SAM_HAT_C"/>
</dbReference>
<evidence type="ECO:0000259" key="4">
    <source>
        <dbReference type="Pfam" id="PF20257"/>
    </source>
</evidence>
<dbReference type="InterPro" id="IPR023228">
    <property type="entry name" value="SAM_OH_AdoTrfase_N_sf"/>
</dbReference>
<feature type="domain" description="S-adenosyl-l-methionine hydroxide adenosyltransferase C-terminal" evidence="4">
    <location>
        <begin position="160"/>
        <end position="238"/>
    </location>
</feature>
<dbReference type="HOGENOM" id="CLU_059734_1_1_2"/>
<dbReference type="InterPro" id="IPR002747">
    <property type="entry name" value="SAM_OH_AdoTrfase"/>
</dbReference>
<dbReference type="PANTHER" id="PTHR35092">
    <property type="entry name" value="CHLORINASE MJ1651"/>
    <property type="match status" value="1"/>
</dbReference>
<dbReference type="SUPFAM" id="SSF102522">
    <property type="entry name" value="Bacterial fluorinating enzyme, N-terminal domain"/>
    <property type="match status" value="1"/>
</dbReference>
<dbReference type="SUPFAM" id="SSF101852">
    <property type="entry name" value="Bacterial fluorinating enzyme, C-terminal domain"/>
    <property type="match status" value="1"/>
</dbReference>
<dbReference type="OrthoDB" id="372224at2157"/>
<name>B5IFP7_ACIB4</name>
<dbReference type="Gene3D" id="3.40.50.10790">
    <property type="entry name" value="S-adenosyl-l-methionine hydroxide adenosyltransferase, N-terminal"/>
    <property type="match status" value="1"/>
</dbReference>
<dbReference type="Pfam" id="PF20257">
    <property type="entry name" value="SAM_HAT_C"/>
    <property type="match status" value="1"/>
</dbReference>
<evidence type="ECO:0000313" key="5">
    <source>
        <dbReference type="EMBL" id="ADD08977.1"/>
    </source>
</evidence>
<dbReference type="GeneID" id="8828128"/>
<organism evidence="5 6">
    <name type="scientific">Aciduliprofundum boonei (strain DSM 19572 / T469)</name>
    <dbReference type="NCBI Taxonomy" id="439481"/>
    <lineage>
        <taxon>Archaea</taxon>
        <taxon>Methanobacteriati</taxon>
        <taxon>Thermoplasmatota</taxon>
        <taxon>DHVE2 group</taxon>
        <taxon>Candidatus Aciduliprofundum</taxon>
    </lineage>
</organism>
<comment type="similarity">
    <text evidence="2">Belongs to the SAM hydrolase / SAM-dependent halogenase family.</text>
</comment>
<protein>
    <recommendedName>
        <fullName evidence="7">SAM-dependent chlorinase/fluorinase</fullName>
    </recommendedName>
</protein>
<keyword evidence="6" id="KW-1185">Reference proteome</keyword>
<dbReference type="Pfam" id="PF01887">
    <property type="entry name" value="SAM_HAT_N"/>
    <property type="match status" value="1"/>
</dbReference>
<dbReference type="STRING" id="439481.Aboo_1168"/>
<dbReference type="Proteomes" id="UP000001400">
    <property type="component" value="Chromosome"/>
</dbReference>
<keyword evidence="1" id="KW-0949">S-adenosyl-L-methionine</keyword>
<dbReference type="RefSeq" id="WP_008085675.1">
    <property type="nucleotide sequence ID" value="NC_013926.1"/>
</dbReference>
<dbReference type="PIRSF" id="PIRSF006779">
    <property type="entry name" value="UCP006779"/>
    <property type="match status" value="1"/>
</dbReference>
<evidence type="ECO:0008006" key="7">
    <source>
        <dbReference type="Google" id="ProtNLM"/>
    </source>
</evidence>
<evidence type="ECO:0000313" key="6">
    <source>
        <dbReference type="Proteomes" id="UP000001400"/>
    </source>
</evidence>
<dbReference type="AlphaFoldDB" id="B5IFP7"/>
<feature type="domain" description="S-adenosyl-l-methionine hydroxide adenosyltransferase N-terminal" evidence="3">
    <location>
        <begin position="2"/>
        <end position="133"/>
    </location>
</feature>
<sequence>MITLTTDFGYKDHYVGVMKGVILKINPHAKIVDITHNVERHSIRHAAYVLNAILPYFPPAVHVFVVDPGVGTERKGIAAKIENSWYVGPDNGILTYVAHKVSEVYELQIEPESTTFHGRDVFAPAAAYIDMGNFEILKKTENFEIFEYRKAARNENRINCEVIHIDHFGNVITNVPKEMVKDAKGIEVIGKTVRFLPSYGHAKKGELIALVNSENFLEFAVNQGDASKRLALEVGDKMEIIVQQ</sequence>
<evidence type="ECO:0000256" key="1">
    <source>
        <dbReference type="ARBA" id="ARBA00022691"/>
    </source>
</evidence>
<dbReference type="KEGG" id="abi:Aboo_1168"/>
<accession>B5IFP7</accession>
<proteinExistence type="inferred from homology"/>
<dbReference type="PANTHER" id="PTHR35092:SF1">
    <property type="entry name" value="CHLORINASE MJ1651"/>
    <property type="match status" value="1"/>
</dbReference>
<dbReference type="InterPro" id="IPR023227">
    <property type="entry name" value="SAM_OH_AdoTrfase_C_sf"/>
</dbReference>
<gene>
    <name evidence="5" type="ordered locus">Aboo_1168</name>
</gene>
<evidence type="ECO:0000256" key="2">
    <source>
        <dbReference type="ARBA" id="ARBA00024035"/>
    </source>
</evidence>